<dbReference type="Proteomes" id="UP000324222">
    <property type="component" value="Unassembled WGS sequence"/>
</dbReference>
<protein>
    <submittedName>
        <fullName evidence="1">Uncharacterized protein</fullName>
    </submittedName>
</protein>
<evidence type="ECO:0000313" key="2">
    <source>
        <dbReference type="Proteomes" id="UP000324222"/>
    </source>
</evidence>
<accession>A0A5B7CSA5</accession>
<sequence>MNLTFFPSLRLTSILGKSLLLHSRQKQHVGQNDDSGRDGAPARRRVQVVMKMHVVRKCRLTMCKFR</sequence>
<evidence type="ECO:0000313" key="1">
    <source>
        <dbReference type="EMBL" id="MPC12115.1"/>
    </source>
</evidence>
<organism evidence="1 2">
    <name type="scientific">Portunus trituberculatus</name>
    <name type="common">Swimming crab</name>
    <name type="synonym">Neptunus trituberculatus</name>
    <dbReference type="NCBI Taxonomy" id="210409"/>
    <lineage>
        <taxon>Eukaryota</taxon>
        <taxon>Metazoa</taxon>
        <taxon>Ecdysozoa</taxon>
        <taxon>Arthropoda</taxon>
        <taxon>Crustacea</taxon>
        <taxon>Multicrustacea</taxon>
        <taxon>Malacostraca</taxon>
        <taxon>Eumalacostraca</taxon>
        <taxon>Eucarida</taxon>
        <taxon>Decapoda</taxon>
        <taxon>Pleocyemata</taxon>
        <taxon>Brachyura</taxon>
        <taxon>Eubrachyura</taxon>
        <taxon>Portunoidea</taxon>
        <taxon>Portunidae</taxon>
        <taxon>Portuninae</taxon>
        <taxon>Portunus</taxon>
    </lineage>
</organism>
<keyword evidence="2" id="KW-1185">Reference proteome</keyword>
<reference evidence="1 2" key="1">
    <citation type="submission" date="2019-05" db="EMBL/GenBank/DDBJ databases">
        <title>Another draft genome of Portunus trituberculatus and its Hox gene families provides insights of decapod evolution.</title>
        <authorList>
            <person name="Jeong J.-H."/>
            <person name="Song I."/>
            <person name="Kim S."/>
            <person name="Choi T."/>
            <person name="Kim D."/>
            <person name="Ryu S."/>
            <person name="Kim W."/>
        </authorList>
    </citation>
    <scope>NUCLEOTIDE SEQUENCE [LARGE SCALE GENOMIC DNA]</scope>
    <source>
        <tissue evidence="1">Muscle</tissue>
    </source>
</reference>
<dbReference type="EMBL" id="VSRR010000198">
    <property type="protein sequence ID" value="MPC12115.1"/>
    <property type="molecule type" value="Genomic_DNA"/>
</dbReference>
<gene>
    <name evidence="1" type="ORF">E2C01_004793</name>
</gene>
<comment type="caution">
    <text evidence="1">The sequence shown here is derived from an EMBL/GenBank/DDBJ whole genome shotgun (WGS) entry which is preliminary data.</text>
</comment>
<proteinExistence type="predicted"/>
<name>A0A5B7CSA5_PORTR</name>
<dbReference type="AlphaFoldDB" id="A0A5B7CSA5"/>